<sequence length="232" mass="25065">MSSLPSFVELMSSLGLEDGSPISCNAPSFLRPRSHSDASSSSGIDDEREPSPQQHANTGAYLFVPADHDRRNFIDVDVDVPRVSRQGKGRYSPYSFDAIPRKGSLPSLFESRKAKRTPSTSPLPSPRSRAARPSRASPSRRSSRRGSDSWLHEDASTPISTFLRRKTPQMSPTSAAFPRSALDEPLAPVAIPALPPLLSSFVFPQRASQPSSPSGDLEPQQVLVATTAAEAK</sequence>
<proteinExistence type="predicted"/>
<evidence type="ECO:0000313" key="2">
    <source>
        <dbReference type="Proteomes" id="UP001207468"/>
    </source>
</evidence>
<reference evidence="1" key="1">
    <citation type="submission" date="2021-03" db="EMBL/GenBank/DDBJ databases">
        <title>Evolutionary priming and transition to the ectomycorrhizal habit in an iconic lineage of mushroom-forming fungi: is preadaptation a requirement?</title>
        <authorList>
            <consortium name="DOE Joint Genome Institute"/>
            <person name="Looney B.P."/>
            <person name="Miyauchi S."/>
            <person name="Morin E."/>
            <person name="Drula E."/>
            <person name="Courty P.E."/>
            <person name="Chicoki N."/>
            <person name="Fauchery L."/>
            <person name="Kohler A."/>
            <person name="Kuo A."/>
            <person name="LaButti K."/>
            <person name="Pangilinan J."/>
            <person name="Lipzen A."/>
            <person name="Riley R."/>
            <person name="Andreopoulos W."/>
            <person name="He G."/>
            <person name="Johnson J."/>
            <person name="Barry K.W."/>
            <person name="Grigoriev I.V."/>
            <person name="Nagy L."/>
            <person name="Hibbett D."/>
            <person name="Henrissat B."/>
            <person name="Matheny P.B."/>
            <person name="Labbe J."/>
            <person name="Martin A.F."/>
        </authorList>
    </citation>
    <scope>NUCLEOTIDE SEQUENCE</scope>
    <source>
        <strain evidence="1">BPL698</strain>
    </source>
</reference>
<accession>A0ACC0UH45</accession>
<evidence type="ECO:0000313" key="1">
    <source>
        <dbReference type="EMBL" id="KAI9510417.1"/>
    </source>
</evidence>
<name>A0ACC0UH45_9AGAM</name>
<comment type="caution">
    <text evidence="1">The sequence shown here is derived from an EMBL/GenBank/DDBJ whole genome shotgun (WGS) entry which is preliminary data.</text>
</comment>
<dbReference type="Proteomes" id="UP001207468">
    <property type="component" value="Unassembled WGS sequence"/>
</dbReference>
<organism evidence="1 2">
    <name type="scientific">Russula earlei</name>
    <dbReference type="NCBI Taxonomy" id="71964"/>
    <lineage>
        <taxon>Eukaryota</taxon>
        <taxon>Fungi</taxon>
        <taxon>Dikarya</taxon>
        <taxon>Basidiomycota</taxon>
        <taxon>Agaricomycotina</taxon>
        <taxon>Agaricomycetes</taxon>
        <taxon>Russulales</taxon>
        <taxon>Russulaceae</taxon>
        <taxon>Russula</taxon>
    </lineage>
</organism>
<protein>
    <submittedName>
        <fullName evidence="1">Uncharacterized protein</fullName>
    </submittedName>
</protein>
<dbReference type="EMBL" id="JAGFNK010000042">
    <property type="protein sequence ID" value="KAI9510417.1"/>
    <property type="molecule type" value="Genomic_DNA"/>
</dbReference>
<gene>
    <name evidence="1" type="ORF">F5148DRAFT_577936</name>
</gene>
<keyword evidence="2" id="KW-1185">Reference proteome</keyword>